<evidence type="ECO:0000313" key="1">
    <source>
        <dbReference type="EMBL" id="KAK9816127.1"/>
    </source>
</evidence>
<proteinExistence type="predicted"/>
<reference evidence="1 2" key="1">
    <citation type="journal article" date="2024" name="Nat. Commun.">
        <title>Phylogenomics reveals the evolutionary origins of lichenization in chlorophyte algae.</title>
        <authorList>
            <person name="Puginier C."/>
            <person name="Libourel C."/>
            <person name="Otte J."/>
            <person name="Skaloud P."/>
            <person name="Haon M."/>
            <person name="Grisel S."/>
            <person name="Petersen M."/>
            <person name="Berrin J.G."/>
            <person name="Delaux P.M."/>
            <person name="Dal Grande F."/>
            <person name="Keller J."/>
        </authorList>
    </citation>
    <scope>NUCLEOTIDE SEQUENCE [LARGE SCALE GENOMIC DNA]</scope>
    <source>
        <strain evidence="1 2">SAG 2145</strain>
    </source>
</reference>
<protein>
    <submittedName>
        <fullName evidence="1">Uncharacterized protein</fullName>
    </submittedName>
</protein>
<gene>
    <name evidence="1" type="ORF">WJX74_005769</name>
</gene>
<dbReference type="EMBL" id="JALJOS010000091">
    <property type="protein sequence ID" value="KAK9816127.1"/>
    <property type="molecule type" value="Genomic_DNA"/>
</dbReference>
<dbReference type="AlphaFoldDB" id="A0AAW1Q5J6"/>
<name>A0AAW1Q5J6_9CHLO</name>
<comment type="caution">
    <text evidence="1">The sequence shown here is derived from an EMBL/GenBank/DDBJ whole genome shotgun (WGS) entry which is preliminary data.</text>
</comment>
<dbReference type="Proteomes" id="UP001438707">
    <property type="component" value="Unassembled WGS sequence"/>
</dbReference>
<keyword evidence="2" id="KW-1185">Reference proteome</keyword>
<sequence>MRTRWHARLADRAARRDRWCMRRHGCGYEKYRSDREAAERESLLRAERYIAERVDFLRRSKQVREMQRSGHVHVLRAWRDLAFGPDGVVCRRAAEDFRRLCG</sequence>
<organism evidence="1 2">
    <name type="scientific">Apatococcus lobatus</name>
    <dbReference type="NCBI Taxonomy" id="904363"/>
    <lineage>
        <taxon>Eukaryota</taxon>
        <taxon>Viridiplantae</taxon>
        <taxon>Chlorophyta</taxon>
        <taxon>core chlorophytes</taxon>
        <taxon>Trebouxiophyceae</taxon>
        <taxon>Chlorellales</taxon>
        <taxon>Chlorellaceae</taxon>
        <taxon>Apatococcus</taxon>
    </lineage>
</organism>
<accession>A0AAW1Q5J6</accession>
<evidence type="ECO:0000313" key="2">
    <source>
        <dbReference type="Proteomes" id="UP001438707"/>
    </source>
</evidence>